<proteinExistence type="predicted"/>
<accession>A0ABR4HRD0</accession>
<evidence type="ECO:0000313" key="1">
    <source>
        <dbReference type="EMBL" id="KAL2817694.1"/>
    </source>
</evidence>
<dbReference type="EMBL" id="JBFXLS010000090">
    <property type="protein sequence ID" value="KAL2817694.1"/>
    <property type="molecule type" value="Genomic_DNA"/>
</dbReference>
<reference evidence="1 2" key="1">
    <citation type="submission" date="2024-07" db="EMBL/GenBank/DDBJ databases">
        <title>Section-level genome sequencing and comparative genomics of Aspergillus sections Usti and Cavernicolus.</title>
        <authorList>
            <consortium name="Lawrence Berkeley National Laboratory"/>
            <person name="Nybo J.L."/>
            <person name="Vesth T.C."/>
            <person name="Theobald S."/>
            <person name="Frisvad J.C."/>
            <person name="Larsen T.O."/>
            <person name="Kjaerboelling I."/>
            <person name="Rothschild-Mancinelli K."/>
            <person name="Lyhne E.K."/>
            <person name="Kogle M.E."/>
            <person name="Barry K."/>
            <person name="Clum A."/>
            <person name="Na H."/>
            <person name="Ledsgaard L."/>
            <person name="Lin J."/>
            <person name="Lipzen A."/>
            <person name="Kuo A."/>
            <person name="Riley R."/>
            <person name="Mondo S."/>
            <person name="LaButti K."/>
            <person name="Haridas S."/>
            <person name="Pangalinan J."/>
            <person name="Salamov A.A."/>
            <person name="Simmons B.A."/>
            <person name="Magnuson J.K."/>
            <person name="Chen J."/>
            <person name="Drula E."/>
            <person name="Henrissat B."/>
            <person name="Wiebenga A."/>
            <person name="Lubbers R.J."/>
            <person name="Gomes A.C."/>
            <person name="Makela M.R."/>
            <person name="Stajich J."/>
            <person name="Grigoriev I.V."/>
            <person name="Mortensen U.H."/>
            <person name="De vries R.P."/>
            <person name="Baker S.E."/>
            <person name="Andersen M.R."/>
        </authorList>
    </citation>
    <scope>NUCLEOTIDE SEQUENCE [LARGE SCALE GENOMIC DNA]</scope>
    <source>
        <strain evidence="1 2">CBS 600.67</strain>
    </source>
</reference>
<organism evidence="1 2">
    <name type="scientific">Aspergillus cavernicola</name>
    <dbReference type="NCBI Taxonomy" id="176166"/>
    <lineage>
        <taxon>Eukaryota</taxon>
        <taxon>Fungi</taxon>
        <taxon>Dikarya</taxon>
        <taxon>Ascomycota</taxon>
        <taxon>Pezizomycotina</taxon>
        <taxon>Eurotiomycetes</taxon>
        <taxon>Eurotiomycetidae</taxon>
        <taxon>Eurotiales</taxon>
        <taxon>Aspergillaceae</taxon>
        <taxon>Aspergillus</taxon>
        <taxon>Aspergillus subgen. Nidulantes</taxon>
    </lineage>
</organism>
<name>A0ABR4HRD0_9EURO</name>
<keyword evidence="2" id="KW-1185">Reference proteome</keyword>
<gene>
    <name evidence="1" type="ORF">BDW59DRAFT_165851</name>
</gene>
<evidence type="ECO:0000313" key="2">
    <source>
        <dbReference type="Proteomes" id="UP001610335"/>
    </source>
</evidence>
<comment type="caution">
    <text evidence="1">The sequence shown here is derived from an EMBL/GenBank/DDBJ whole genome shotgun (WGS) entry which is preliminary data.</text>
</comment>
<dbReference type="Proteomes" id="UP001610335">
    <property type="component" value="Unassembled WGS sequence"/>
</dbReference>
<sequence length="123" mass="13808">MCQFFADVFKFRTSDGWVQINLVPEAKLTYVPAASQKIVNIIPNVIPIASPIDLIILKSVSCGNRGNKDKDAQDADDIWHMLGTFPGTEYAGYLSQRHLKLLVSSAPTFRSLLPDIEWHHKLL</sequence>
<protein>
    <submittedName>
        <fullName evidence="1">Uncharacterized protein</fullName>
    </submittedName>
</protein>